<proteinExistence type="predicted"/>
<gene>
    <name evidence="1" type="ORF">BV25DRAFT_528861</name>
</gene>
<organism evidence="1 2">
    <name type="scientific">Artomyces pyxidatus</name>
    <dbReference type="NCBI Taxonomy" id="48021"/>
    <lineage>
        <taxon>Eukaryota</taxon>
        <taxon>Fungi</taxon>
        <taxon>Dikarya</taxon>
        <taxon>Basidiomycota</taxon>
        <taxon>Agaricomycotina</taxon>
        <taxon>Agaricomycetes</taxon>
        <taxon>Russulales</taxon>
        <taxon>Auriscalpiaceae</taxon>
        <taxon>Artomyces</taxon>
    </lineage>
</organism>
<dbReference type="EMBL" id="MU277188">
    <property type="protein sequence ID" value="KAI0068178.1"/>
    <property type="molecule type" value="Genomic_DNA"/>
</dbReference>
<name>A0ACB8TIB2_9AGAM</name>
<accession>A0ACB8TIB2</accession>
<reference evidence="1" key="1">
    <citation type="submission" date="2021-03" db="EMBL/GenBank/DDBJ databases">
        <authorList>
            <consortium name="DOE Joint Genome Institute"/>
            <person name="Ahrendt S."/>
            <person name="Looney B.P."/>
            <person name="Miyauchi S."/>
            <person name="Morin E."/>
            <person name="Drula E."/>
            <person name="Courty P.E."/>
            <person name="Chicoki N."/>
            <person name="Fauchery L."/>
            <person name="Kohler A."/>
            <person name="Kuo A."/>
            <person name="Labutti K."/>
            <person name="Pangilinan J."/>
            <person name="Lipzen A."/>
            <person name="Riley R."/>
            <person name="Andreopoulos W."/>
            <person name="He G."/>
            <person name="Johnson J."/>
            <person name="Barry K.W."/>
            <person name="Grigoriev I.V."/>
            <person name="Nagy L."/>
            <person name="Hibbett D."/>
            <person name="Henrissat B."/>
            <person name="Matheny P.B."/>
            <person name="Labbe J."/>
            <person name="Martin F."/>
        </authorList>
    </citation>
    <scope>NUCLEOTIDE SEQUENCE</scope>
    <source>
        <strain evidence="1">HHB10654</strain>
    </source>
</reference>
<protein>
    <submittedName>
        <fullName evidence="1">Uncharacterized protein</fullName>
    </submittedName>
</protein>
<dbReference type="Proteomes" id="UP000814140">
    <property type="component" value="Unassembled WGS sequence"/>
</dbReference>
<reference evidence="1" key="2">
    <citation type="journal article" date="2022" name="New Phytol.">
        <title>Evolutionary transition to the ectomycorrhizal habit in the genomes of a hyperdiverse lineage of mushroom-forming fungi.</title>
        <authorList>
            <person name="Looney B."/>
            <person name="Miyauchi S."/>
            <person name="Morin E."/>
            <person name="Drula E."/>
            <person name="Courty P.E."/>
            <person name="Kohler A."/>
            <person name="Kuo A."/>
            <person name="LaButti K."/>
            <person name="Pangilinan J."/>
            <person name="Lipzen A."/>
            <person name="Riley R."/>
            <person name="Andreopoulos W."/>
            <person name="He G."/>
            <person name="Johnson J."/>
            <person name="Nolan M."/>
            <person name="Tritt A."/>
            <person name="Barry K.W."/>
            <person name="Grigoriev I.V."/>
            <person name="Nagy L.G."/>
            <person name="Hibbett D."/>
            <person name="Henrissat B."/>
            <person name="Matheny P.B."/>
            <person name="Labbe J."/>
            <person name="Martin F.M."/>
        </authorList>
    </citation>
    <scope>NUCLEOTIDE SEQUENCE</scope>
    <source>
        <strain evidence="1">HHB10654</strain>
    </source>
</reference>
<sequence length="479" mass="54477">MALSLAKHAAAALNREKPRSSITEWVDILTSPSYDDEVYDGIPQLIDSIDLQATGPTEASRALRKKMKHGNSHQQYRALVILNALVENSGHKFQTNFADGQLTDAIKNLATDPGTDPKVKKKVLSVLASWHHQFKDDRSLSLIAGLYRQVKPAEPPRRPQVDREALEAREREAEAKRREEKEAKDEAKRRAKSEKEAERERLRQEDEERRRKQKEKSKPAAKSTRKPFNFEQEKPQVLNAIANASSAANNLINAITLVNTEHDSLLTNERVQECLVKTKQFRKPIVRYIQLVEDEEFIGTLIDTNERIISALEIYDRLSKPDVTEKDVEEVQQGIAATHLADSEVQKLQDKQRAAVQRAVRLRERVRDDEEGPRGSNVHPDLQDLSFGSLGAEQRNLQPPIRPNSQFSDEAQVYRRGSLSDFSDYESSDENTHHHRPHYVGPSGSAGRKEYVNVSDDEDTDAHRHIRDEDDPFADPFAD</sequence>
<keyword evidence="2" id="KW-1185">Reference proteome</keyword>
<comment type="caution">
    <text evidence="1">The sequence shown here is derived from an EMBL/GenBank/DDBJ whole genome shotgun (WGS) entry which is preliminary data.</text>
</comment>
<evidence type="ECO:0000313" key="2">
    <source>
        <dbReference type="Proteomes" id="UP000814140"/>
    </source>
</evidence>
<evidence type="ECO:0000313" key="1">
    <source>
        <dbReference type="EMBL" id="KAI0068178.1"/>
    </source>
</evidence>